<evidence type="ECO:0000256" key="7">
    <source>
        <dbReference type="ARBA" id="ARBA00023136"/>
    </source>
</evidence>
<evidence type="ECO:0000256" key="8">
    <source>
        <dbReference type="SAM" id="Phobius"/>
    </source>
</evidence>
<protein>
    <recommendedName>
        <fullName evidence="9">Pycsar effector protein domain-containing protein</fullName>
    </recommendedName>
</protein>
<keyword evidence="6" id="KW-0051">Antiviral defense</keyword>
<evidence type="ECO:0000313" key="11">
    <source>
        <dbReference type="Proteomes" id="UP001500979"/>
    </source>
</evidence>
<evidence type="ECO:0000256" key="2">
    <source>
        <dbReference type="ARBA" id="ARBA00022475"/>
    </source>
</evidence>
<reference evidence="10 11" key="1">
    <citation type="journal article" date="2019" name="Int. J. Syst. Evol. Microbiol.">
        <title>The Global Catalogue of Microorganisms (GCM) 10K type strain sequencing project: providing services to taxonomists for standard genome sequencing and annotation.</title>
        <authorList>
            <consortium name="The Broad Institute Genomics Platform"/>
            <consortium name="The Broad Institute Genome Sequencing Center for Infectious Disease"/>
            <person name="Wu L."/>
            <person name="Ma J."/>
        </authorList>
    </citation>
    <scope>NUCLEOTIDE SEQUENCE [LARGE SCALE GENOMIC DNA]</scope>
    <source>
        <strain evidence="10 11">JCM 9383</strain>
    </source>
</reference>
<evidence type="ECO:0000259" key="9">
    <source>
        <dbReference type="Pfam" id="PF18967"/>
    </source>
</evidence>
<keyword evidence="4" id="KW-0547">Nucleotide-binding</keyword>
<evidence type="ECO:0000256" key="3">
    <source>
        <dbReference type="ARBA" id="ARBA00022692"/>
    </source>
</evidence>
<keyword evidence="3 8" id="KW-0812">Transmembrane</keyword>
<dbReference type="InterPro" id="IPR043760">
    <property type="entry name" value="PycTM_dom"/>
</dbReference>
<name>A0ABN3V9H9_9PSEU</name>
<proteinExistence type="predicted"/>
<dbReference type="RefSeq" id="WP_344678975.1">
    <property type="nucleotide sequence ID" value="NZ_BAAAUX010000010.1"/>
</dbReference>
<accession>A0ABN3V9H9</accession>
<feature type="transmembrane region" description="Helical" evidence="8">
    <location>
        <begin position="137"/>
        <end position="158"/>
    </location>
</feature>
<sequence>MAESTGGGPDVETVEGLLQDELARGDSTLTRTETKTSILLAVFSPILTVGLGVLPRASVPVVATVLFWAALALLAVAMLLLLWNVRPRLRQSGFTTYSSMTDSELRRHFDRIADDPLRWHRERLLVVARLGTKKFRLLQAATTLLIVALLVAVVAAVASAV</sequence>
<feature type="transmembrane region" description="Helical" evidence="8">
    <location>
        <begin position="37"/>
        <end position="55"/>
    </location>
</feature>
<feature type="transmembrane region" description="Helical" evidence="8">
    <location>
        <begin position="61"/>
        <end position="83"/>
    </location>
</feature>
<keyword evidence="7 8" id="KW-0472">Membrane</keyword>
<keyword evidence="11" id="KW-1185">Reference proteome</keyword>
<dbReference type="EMBL" id="BAAAUX010000010">
    <property type="protein sequence ID" value="GAA2783886.1"/>
    <property type="molecule type" value="Genomic_DNA"/>
</dbReference>
<evidence type="ECO:0000256" key="5">
    <source>
        <dbReference type="ARBA" id="ARBA00022989"/>
    </source>
</evidence>
<evidence type="ECO:0000313" key="10">
    <source>
        <dbReference type="EMBL" id="GAA2783886.1"/>
    </source>
</evidence>
<evidence type="ECO:0000256" key="6">
    <source>
        <dbReference type="ARBA" id="ARBA00023118"/>
    </source>
</evidence>
<keyword evidence="5 8" id="KW-1133">Transmembrane helix</keyword>
<dbReference type="Proteomes" id="UP001500979">
    <property type="component" value="Unassembled WGS sequence"/>
</dbReference>
<comment type="subcellular location">
    <subcellularLocation>
        <location evidence="1">Cell membrane</location>
    </subcellularLocation>
</comment>
<gene>
    <name evidence="10" type="ORF">GCM10010470_17400</name>
</gene>
<comment type="caution">
    <text evidence="10">The sequence shown here is derived from an EMBL/GenBank/DDBJ whole genome shotgun (WGS) entry which is preliminary data.</text>
</comment>
<keyword evidence="2" id="KW-1003">Cell membrane</keyword>
<feature type="domain" description="Pycsar effector protein" evidence="9">
    <location>
        <begin position="18"/>
        <end position="157"/>
    </location>
</feature>
<organism evidence="10 11">
    <name type="scientific">Saccharopolyspora taberi</name>
    <dbReference type="NCBI Taxonomy" id="60895"/>
    <lineage>
        <taxon>Bacteria</taxon>
        <taxon>Bacillati</taxon>
        <taxon>Actinomycetota</taxon>
        <taxon>Actinomycetes</taxon>
        <taxon>Pseudonocardiales</taxon>
        <taxon>Pseudonocardiaceae</taxon>
        <taxon>Saccharopolyspora</taxon>
    </lineage>
</organism>
<evidence type="ECO:0000256" key="1">
    <source>
        <dbReference type="ARBA" id="ARBA00004236"/>
    </source>
</evidence>
<dbReference type="Pfam" id="PF18967">
    <property type="entry name" value="PycTM"/>
    <property type="match status" value="1"/>
</dbReference>
<evidence type="ECO:0000256" key="4">
    <source>
        <dbReference type="ARBA" id="ARBA00022741"/>
    </source>
</evidence>